<keyword evidence="5 10" id="KW-0808">Transferase</keyword>
<feature type="transmembrane region" description="Helical" evidence="10">
    <location>
        <begin position="393"/>
        <end position="410"/>
    </location>
</feature>
<feature type="transmembrane region" description="Helical" evidence="10">
    <location>
        <begin position="143"/>
        <end position="165"/>
    </location>
</feature>
<evidence type="ECO:0000256" key="4">
    <source>
        <dbReference type="ARBA" id="ARBA00022676"/>
    </source>
</evidence>
<organism evidence="11 12">
    <name type="scientific">Populus tomentosa</name>
    <name type="common">Chinese white poplar</name>
    <dbReference type="NCBI Taxonomy" id="118781"/>
    <lineage>
        <taxon>Eukaryota</taxon>
        <taxon>Viridiplantae</taxon>
        <taxon>Streptophyta</taxon>
        <taxon>Embryophyta</taxon>
        <taxon>Tracheophyta</taxon>
        <taxon>Spermatophyta</taxon>
        <taxon>Magnoliopsida</taxon>
        <taxon>eudicotyledons</taxon>
        <taxon>Gunneridae</taxon>
        <taxon>Pentapetalae</taxon>
        <taxon>rosids</taxon>
        <taxon>fabids</taxon>
        <taxon>Malpighiales</taxon>
        <taxon>Salicaceae</taxon>
        <taxon>Saliceae</taxon>
        <taxon>Populus</taxon>
    </lineage>
</organism>
<keyword evidence="7 10" id="KW-0256">Endoplasmic reticulum</keyword>
<feature type="transmembrane region" description="Helical" evidence="10">
    <location>
        <begin position="457"/>
        <end position="476"/>
    </location>
</feature>
<comment type="subcellular location">
    <subcellularLocation>
        <location evidence="1 10">Endoplasmic reticulum membrane</location>
        <topology evidence="1 10">Multi-pass membrane protein</topology>
    </subcellularLocation>
</comment>
<evidence type="ECO:0000313" key="12">
    <source>
        <dbReference type="Proteomes" id="UP000886885"/>
    </source>
</evidence>
<feature type="transmembrane region" description="Helical" evidence="10">
    <location>
        <begin position="488"/>
        <end position="511"/>
    </location>
</feature>
<accession>A0A8X8A436</accession>
<dbReference type="GO" id="GO:0005789">
    <property type="term" value="C:endoplasmic reticulum membrane"/>
    <property type="evidence" value="ECO:0007669"/>
    <property type="project" value="UniProtKB-SubCell"/>
</dbReference>
<keyword evidence="8 10" id="KW-1133">Transmembrane helix</keyword>
<comment type="caution">
    <text evidence="11">The sequence shown here is derived from an EMBL/GenBank/DDBJ whole genome shotgun (WGS) entry which is preliminary data.</text>
</comment>
<dbReference type="Proteomes" id="UP000886885">
    <property type="component" value="Chromosome 4D"/>
</dbReference>
<evidence type="ECO:0000256" key="6">
    <source>
        <dbReference type="ARBA" id="ARBA00022692"/>
    </source>
</evidence>
<name>A0A8X8A436_POPTO</name>
<dbReference type="InterPro" id="IPR004856">
    <property type="entry name" value="Glyco_trans_ALG6/ALG8"/>
</dbReference>
<evidence type="ECO:0000256" key="5">
    <source>
        <dbReference type="ARBA" id="ARBA00022679"/>
    </source>
</evidence>
<feature type="transmembrane region" description="Helical" evidence="10">
    <location>
        <begin position="177"/>
        <end position="193"/>
    </location>
</feature>
<keyword evidence="6 10" id="KW-0812">Transmembrane</keyword>
<dbReference type="PANTHER" id="PTHR12413">
    <property type="entry name" value="DOLICHYL GLYCOSYLTRANSFERASE"/>
    <property type="match status" value="1"/>
</dbReference>
<dbReference type="Pfam" id="PF03155">
    <property type="entry name" value="Alg6_Alg8"/>
    <property type="match status" value="2"/>
</dbReference>
<dbReference type="EMBL" id="JAAWWB010000008">
    <property type="protein sequence ID" value="KAG6777483.1"/>
    <property type="molecule type" value="Genomic_DNA"/>
</dbReference>
<keyword evidence="12" id="KW-1185">Reference proteome</keyword>
<evidence type="ECO:0000313" key="11">
    <source>
        <dbReference type="EMBL" id="KAG6777483.1"/>
    </source>
</evidence>
<feature type="transmembrane region" description="Helical" evidence="10">
    <location>
        <begin position="517"/>
        <end position="539"/>
    </location>
</feature>
<evidence type="ECO:0000256" key="7">
    <source>
        <dbReference type="ARBA" id="ARBA00022824"/>
    </source>
</evidence>
<feature type="transmembrane region" description="Helical" evidence="10">
    <location>
        <begin position="368"/>
        <end position="387"/>
    </location>
</feature>
<feature type="transmembrane region" description="Helical" evidence="10">
    <location>
        <begin position="300"/>
        <end position="318"/>
    </location>
</feature>
<feature type="transmembrane region" description="Helical" evidence="10">
    <location>
        <begin position="20"/>
        <end position="46"/>
    </location>
</feature>
<reference evidence="11" key="1">
    <citation type="journal article" date="2020" name="bioRxiv">
        <title>Hybrid origin of Populus tomentosa Carr. identified through genome sequencing and phylogenomic analysis.</title>
        <authorList>
            <person name="An X."/>
            <person name="Gao K."/>
            <person name="Chen Z."/>
            <person name="Li J."/>
            <person name="Yang X."/>
            <person name="Yang X."/>
            <person name="Zhou J."/>
            <person name="Guo T."/>
            <person name="Zhao T."/>
            <person name="Huang S."/>
            <person name="Miao D."/>
            <person name="Khan W.U."/>
            <person name="Rao P."/>
            <person name="Ye M."/>
            <person name="Lei B."/>
            <person name="Liao W."/>
            <person name="Wang J."/>
            <person name="Ji L."/>
            <person name="Li Y."/>
            <person name="Guo B."/>
            <person name="Mustafa N.S."/>
            <person name="Li S."/>
            <person name="Yun Q."/>
            <person name="Keller S.R."/>
            <person name="Mao J."/>
            <person name="Zhang R."/>
            <person name="Strauss S.H."/>
        </authorList>
    </citation>
    <scope>NUCLEOTIDE SEQUENCE</scope>
    <source>
        <strain evidence="11">GM15</strain>
        <tissue evidence="11">Leaf</tissue>
    </source>
</reference>
<dbReference type="OrthoDB" id="4983at2759"/>
<comment type="similarity">
    <text evidence="3 10">Belongs to the ALG6/ALG8 glucosyltransferase family.</text>
</comment>
<protein>
    <recommendedName>
        <fullName evidence="10">Alpha-1,3-glucosyltransferase</fullName>
        <ecNumber evidence="10">2.4.1.-</ecNumber>
    </recommendedName>
</protein>
<feature type="transmembrane region" description="Helical" evidence="10">
    <location>
        <begin position="205"/>
        <end position="229"/>
    </location>
</feature>
<gene>
    <name evidence="11" type="ORF">POTOM_017306</name>
</gene>
<evidence type="ECO:0000256" key="8">
    <source>
        <dbReference type="ARBA" id="ARBA00022989"/>
    </source>
</evidence>
<proteinExistence type="inferred from homology"/>
<dbReference type="EC" id="2.4.1.-" evidence="10"/>
<feature type="transmembrane region" description="Helical" evidence="10">
    <location>
        <begin position="236"/>
        <end position="255"/>
    </location>
</feature>
<evidence type="ECO:0000256" key="1">
    <source>
        <dbReference type="ARBA" id="ARBA00004477"/>
    </source>
</evidence>
<dbReference type="AlphaFoldDB" id="A0A8X8A436"/>
<keyword evidence="9 10" id="KW-0472">Membrane</keyword>
<evidence type="ECO:0000256" key="2">
    <source>
        <dbReference type="ARBA" id="ARBA00004922"/>
    </source>
</evidence>
<sequence length="561" mass="64121">MEKERKKVQKPKPGTESNNLYDISCLFFQKGIMGSFLLISIFSLLLRVSVSLHSYSGAGSPPKFGDFEAQRHWMEITTNLPIKDWYFNTTNNDLSYWGLDYPPLTAYQSYFHGLILKYFDPNSVSLFTSRGYETHFGKLLMRWTVLSSDLLIFFPAVLYFIFVYHGGNRSGGDKSDVAWHIAVILINPCLILIDHGHFQFNCISLGLTLGAVAAVLSRKNLLACVLFCLSLNHKQVLLFSFFFSFFALHELFINLEGPSEVYSMSSFEGLLESMSAYYAPAFFSHLFGSCLRSKNPPLEVLKLGLAVLGTFAIVWWPYLHSRDAFFGVLSRLAPFERGIYEDYVANFWCSTSILIKWKRLFTTHSLRFVSLVATILTFLPSMIQQILAPSSKGFLYGLLNSSFAFYLFSFQVHEKSILLPLLPATLLAMELPGVHSMLLMLCALLSMFPLLCRDKLVVPYMALYASSILLYLAPSGRRHIKKHLSRPMITFSIVMIQFLCSLILHIIYLTIRPPEKYPYLFEAMIMNFCFPHLLGFTVYTNAKQWMLSREFTSGDKEKKLN</sequence>
<comment type="pathway">
    <text evidence="2 10">Protein modification; protein glycosylation.</text>
</comment>
<evidence type="ECO:0000256" key="9">
    <source>
        <dbReference type="ARBA" id="ARBA00023136"/>
    </source>
</evidence>
<dbReference type="GO" id="GO:0042281">
    <property type="term" value="F:dolichyl pyrophosphate Man9GlcNAc2 alpha-1,3-glucosyltransferase activity"/>
    <property type="evidence" value="ECO:0007669"/>
    <property type="project" value="TreeGrafter"/>
</dbReference>
<evidence type="ECO:0000256" key="3">
    <source>
        <dbReference type="ARBA" id="ARBA00008715"/>
    </source>
</evidence>
<keyword evidence="4 10" id="KW-0328">Glycosyltransferase</keyword>
<evidence type="ECO:0000256" key="10">
    <source>
        <dbReference type="RuleBase" id="RU363110"/>
    </source>
</evidence>
<dbReference type="PANTHER" id="PTHR12413:SF1">
    <property type="entry name" value="DOLICHYL PYROPHOSPHATE MAN9GLCNAC2 ALPHA-1,3-GLUCOSYLTRANSFERASE"/>
    <property type="match status" value="1"/>
</dbReference>